<feature type="region of interest" description="Disordered" evidence="1">
    <location>
        <begin position="31"/>
        <end position="57"/>
    </location>
</feature>
<reference evidence="3" key="1">
    <citation type="submission" date="2022-10" db="EMBL/GenBank/DDBJ databases">
        <title>Genome assembly of Pristionchus species.</title>
        <authorList>
            <person name="Yoshida K."/>
            <person name="Sommer R.J."/>
        </authorList>
    </citation>
    <scope>NUCLEOTIDE SEQUENCE [LARGE SCALE GENOMIC DNA]</scope>
    <source>
        <strain evidence="3">RS5460</strain>
    </source>
</reference>
<sequence>WNPEQQKKIEVLLMENRRALVCGRHIKNEPSDIFDPPAGDSRSNSQMNYGPGQKGMDRLQIPDVLQTKGKRRIRAEKCYLCDESSSDYLSTTQFNDCRKLFLASVITTTRSQRARIAKLTASGDHAYFCRGHISVKPQMWQSSGACQEGTALLTESVNCDFCDDPQLPCRQSPKDRTSAQRFFAKMDARTGQQLDLIERCLLNNEHATLCMKHFTKDSYAGRQGVKRCDLCRLPSGAFLISPENPVLARCFFSEFAELTPEQVVIAESFVSSRRKAFICGRHRRTTMANAQSGMAEDTKMKREKKEDCLGNAAKKGRQDESRDGKTLVDDKFHPNKKRVKKKEEESVDEPGPSRRWK</sequence>
<feature type="region of interest" description="Disordered" evidence="1">
    <location>
        <begin position="288"/>
        <end position="357"/>
    </location>
</feature>
<proteinExistence type="predicted"/>
<name>A0AAN4ZJH7_9BILA</name>
<dbReference type="EMBL" id="BTRK01000002">
    <property type="protein sequence ID" value="GMR38130.1"/>
    <property type="molecule type" value="Genomic_DNA"/>
</dbReference>
<organism evidence="2 3">
    <name type="scientific">Pristionchus mayeri</name>
    <dbReference type="NCBI Taxonomy" id="1317129"/>
    <lineage>
        <taxon>Eukaryota</taxon>
        <taxon>Metazoa</taxon>
        <taxon>Ecdysozoa</taxon>
        <taxon>Nematoda</taxon>
        <taxon>Chromadorea</taxon>
        <taxon>Rhabditida</taxon>
        <taxon>Rhabditina</taxon>
        <taxon>Diplogasteromorpha</taxon>
        <taxon>Diplogasteroidea</taxon>
        <taxon>Neodiplogasteridae</taxon>
        <taxon>Pristionchus</taxon>
    </lineage>
</organism>
<evidence type="ECO:0000313" key="2">
    <source>
        <dbReference type="EMBL" id="GMR38130.1"/>
    </source>
</evidence>
<gene>
    <name evidence="2" type="ORF">PMAYCL1PPCAC_08325</name>
</gene>
<feature type="non-terminal residue" evidence="2">
    <location>
        <position position="1"/>
    </location>
</feature>
<accession>A0AAN4ZJH7</accession>
<evidence type="ECO:0000313" key="3">
    <source>
        <dbReference type="Proteomes" id="UP001328107"/>
    </source>
</evidence>
<feature type="compositionally biased region" description="Basic and acidic residues" evidence="1">
    <location>
        <begin position="296"/>
        <end position="308"/>
    </location>
</feature>
<protein>
    <submittedName>
        <fullName evidence="2">Uncharacterized protein</fullName>
    </submittedName>
</protein>
<dbReference type="AlphaFoldDB" id="A0AAN4ZJH7"/>
<evidence type="ECO:0000256" key="1">
    <source>
        <dbReference type="SAM" id="MobiDB-lite"/>
    </source>
</evidence>
<keyword evidence="3" id="KW-1185">Reference proteome</keyword>
<comment type="caution">
    <text evidence="2">The sequence shown here is derived from an EMBL/GenBank/DDBJ whole genome shotgun (WGS) entry which is preliminary data.</text>
</comment>
<dbReference type="Proteomes" id="UP001328107">
    <property type="component" value="Unassembled WGS sequence"/>
</dbReference>
<feature type="compositionally biased region" description="Basic and acidic residues" evidence="1">
    <location>
        <begin position="316"/>
        <end position="333"/>
    </location>
</feature>